<dbReference type="Pfam" id="PF07690">
    <property type="entry name" value="MFS_1"/>
    <property type="match status" value="1"/>
</dbReference>
<sequence>MSSPPHEADTSSASSSDDELLHDEPLQVAVVAAEMAENEQEDRQWRRFFMRSLALTCAMSLSIGSHFGSYFLGPLKSRLSREIGTSNAQFSLLIAAFDLNSTWTPLVGGLLVCKFGTKYASIAATTIILLGQTILLIGDLSGSVVCMSVGLFTFGLGVSPLAVVQEAIVVRFFASHGLGVSLAIGLIAGKGASFVSARISYPLSQTWGSHAPFVLATLLALFSFGVNIIYLLCSSWLAKGAGIKLEPGEEEKESAVPGARMSARDATAKVTEKRTVRLRDMQRFGDVFWLYLAINILCGAIWSPFTHLAANMIQHRYNLSEAEASDQASLLLAGSLFLYPIAGLLTDRLKHGSTVFILFAISSLLTLFCYGWLVLPPTWTVSPMPAMLSFSGGHGFSTLLLVILVPHILPLSHVPTGLGAHKSIEKAGSTISQTLAGLILDVKGQKHAANSDKAHLDNEGDGNSLHSIQILLTIFFIINVVQFFGTLVLWRDGSHLQSHPRHNSTSTYRPVPSDDDATSPTSRRHSQLPTQVSGSAILSDEEEALIPQSSRRSDGARLAGRLRGDGSWGRRTKPLLLNPDTPHINYHSSSPILAHPVRNRNHPSLVRSTRQRRRGKIYMMSYIGVIVATWLIFLTTAAIKLKGKKP</sequence>
<organism evidence="21 22">
    <name type="scientific">Serendipita indica (strain DSM 11827)</name>
    <name type="common">Root endophyte fungus</name>
    <name type="synonym">Piriformospora indica</name>
    <dbReference type="NCBI Taxonomy" id="1109443"/>
    <lineage>
        <taxon>Eukaryota</taxon>
        <taxon>Fungi</taxon>
        <taxon>Dikarya</taxon>
        <taxon>Basidiomycota</taxon>
        <taxon>Agaricomycotina</taxon>
        <taxon>Agaricomycetes</taxon>
        <taxon>Sebacinales</taxon>
        <taxon>Serendipitaceae</taxon>
        <taxon>Serendipita</taxon>
    </lineage>
</organism>
<evidence type="ECO:0000256" key="11">
    <source>
        <dbReference type="ARBA" id="ARBA00044903"/>
    </source>
</evidence>
<feature type="transmembrane region" description="Helical" evidence="20">
    <location>
        <begin position="288"/>
        <end position="310"/>
    </location>
</feature>
<protein>
    <recommendedName>
        <fullName evidence="15">Lysosomal dipeptide transporter MFSD1</fullName>
    </recommendedName>
    <alternativeName>
        <fullName evidence="16">Major facilitator superfamily domain-containing protein 1</fullName>
    </alternativeName>
</protein>
<feature type="transmembrane region" description="Helical" evidence="20">
    <location>
        <begin position="355"/>
        <end position="375"/>
    </location>
</feature>
<evidence type="ECO:0000256" key="15">
    <source>
        <dbReference type="ARBA" id="ARBA00044985"/>
    </source>
</evidence>
<dbReference type="InterPro" id="IPR052187">
    <property type="entry name" value="MFSD1"/>
</dbReference>
<dbReference type="OrthoDB" id="10255148at2759"/>
<comment type="catalytic activity">
    <reaction evidence="9">
        <text>L-arginyl-L-alpha-amino acid(out) = L-arginyl-L-alpha-amino acid(in)</text>
        <dbReference type="Rhea" id="RHEA:79371"/>
        <dbReference type="ChEBI" id="CHEBI:84315"/>
    </reaction>
</comment>
<comment type="subcellular location">
    <subcellularLocation>
        <location evidence="1">Membrane</location>
        <topology evidence="1">Multi-pass membrane protein</topology>
    </subcellularLocation>
</comment>
<dbReference type="InterPro" id="IPR036259">
    <property type="entry name" value="MFS_trans_sf"/>
</dbReference>
<comment type="catalytic activity">
    <reaction evidence="14">
        <text>L-lysyl-glycine(out) = L-lysyl-glycine(in)</text>
        <dbReference type="Rhea" id="RHEA:79407"/>
        <dbReference type="ChEBI" id="CHEBI:191202"/>
    </reaction>
</comment>
<comment type="caution">
    <text evidence="21">The sequence shown here is derived from an EMBL/GenBank/DDBJ whole genome shotgun (WGS) entry which is preliminary data.</text>
</comment>
<evidence type="ECO:0000256" key="19">
    <source>
        <dbReference type="SAM" id="MobiDB-lite"/>
    </source>
</evidence>
<dbReference type="GO" id="GO:0016020">
    <property type="term" value="C:membrane"/>
    <property type="evidence" value="ECO:0007669"/>
    <property type="project" value="UniProtKB-SubCell"/>
</dbReference>
<feature type="transmembrane region" description="Helical" evidence="20">
    <location>
        <begin position="617"/>
        <end position="639"/>
    </location>
</feature>
<evidence type="ECO:0000256" key="3">
    <source>
        <dbReference type="ARBA" id="ARBA00044878"/>
    </source>
</evidence>
<feature type="transmembrane region" description="Helical" evidence="20">
    <location>
        <begin position="53"/>
        <end position="72"/>
    </location>
</feature>
<evidence type="ECO:0000256" key="18">
    <source>
        <dbReference type="ARBA" id="ARBA00046376"/>
    </source>
</evidence>
<keyword evidence="20" id="KW-1133">Transmembrane helix</keyword>
<feature type="transmembrane region" description="Helical" evidence="20">
    <location>
        <begin position="168"/>
        <end position="189"/>
    </location>
</feature>
<name>G4TCT7_SERID</name>
<comment type="catalytic activity">
    <reaction evidence="6">
        <text>L-lysyl-L-alpha-amino acid(out) = L-lysyl-L-alpha-amino acid(in)</text>
        <dbReference type="Rhea" id="RHEA:79387"/>
        <dbReference type="ChEBI" id="CHEBI:229965"/>
    </reaction>
</comment>
<evidence type="ECO:0000313" key="21">
    <source>
        <dbReference type="EMBL" id="CCA69115.1"/>
    </source>
</evidence>
<comment type="catalytic activity">
    <reaction evidence="12">
        <text>L-histidyl-L-alpha-amino acid(out) = L-histidyl-L-alpha-amino acid(in)</text>
        <dbReference type="Rhea" id="RHEA:79379"/>
        <dbReference type="ChEBI" id="CHEBI:229964"/>
    </reaction>
</comment>
<keyword evidence="20" id="KW-0812">Transmembrane</keyword>
<reference evidence="21" key="2">
    <citation type="submission" date="2011-05" db="EMBL/GenBank/DDBJ databases">
        <authorList>
            <person name="MIPS"/>
        </authorList>
    </citation>
    <scope>NUCLEOTIDE SEQUENCE</scope>
    <source>
        <strain evidence="21">DSM 11827</strain>
    </source>
</reference>
<dbReference type="PANTHER" id="PTHR23512:SF12">
    <property type="entry name" value="TRANSPORTER, PUTATIVE (AFU_ORTHOLOGUE AFUA_4G00260)-RELATED"/>
    <property type="match status" value="1"/>
</dbReference>
<comment type="catalytic activity">
    <reaction evidence="7">
        <text>L-alpha-aminoacyl-L-lysine(out) = L-alpha-aminoacyl-L-lysine(in)</text>
        <dbReference type="Rhea" id="RHEA:79383"/>
        <dbReference type="ChEBI" id="CHEBI:229966"/>
    </reaction>
</comment>
<evidence type="ECO:0000256" key="2">
    <source>
        <dbReference type="ARBA" id="ARBA00044876"/>
    </source>
</evidence>
<dbReference type="eggNOG" id="KOG4686">
    <property type="taxonomic scope" value="Eukaryota"/>
</dbReference>
<evidence type="ECO:0000256" key="13">
    <source>
        <dbReference type="ARBA" id="ARBA00044919"/>
    </source>
</evidence>
<comment type="subunit">
    <text evidence="18">Homodimer. Interacts with lysosomal protein GLMP (via lumenal domain); the interaction starts while both proteins are still in the endoplasmic reticulum and is required for stabilization of MFSD1 in lysosomes but has no direct effect on its targeting to lysosomes or transporter activity.</text>
</comment>
<feature type="transmembrane region" description="Helical" evidence="20">
    <location>
        <begin position="468"/>
        <end position="490"/>
    </location>
</feature>
<feature type="compositionally biased region" description="Polar residues" evidence="19">
    <location>
        <begin position="527"/>
        <end position="536"/>
    </location>
</feature>
<dbReference type="Proteomes" id="UP000007148">
    <property type="component" value="Unassembled WGS sequence"/>
</dbReference>
<feature type="region of interest" description="Disordered" evidence="19">
    <location>
        <begin position="1"/>
        <end position="20"/>
    </location>
</feature>
<evidence type="ECO:0000256" key="20">
    <source>
        <dbReference type="SAM" id="Phobius"/>
    </source>
</evidence>
<comment type="catalytic activity">
    <reaction evidence="5">
        <text>L-alpha-aminoacyl-L-histidine(out) = L-alpha-aminoacyl-L-histidine(in)</text>
        <dbReference type="Rhea" id="RHEA:79375"/>
        <dbReference type="ChEBI" id="CHEBI:229967"/>
    </reaction>
</comment>
<dbReference type="InParanoid" id="G4TCT7"/>
<evidence type="ECO:0000256" key="7">
    <source>
        <dbReference type="ARBA" id="ARBA00044893"/>
    </source>
</evidence>
<comment type="catalytic activity">
    <reaction evidence="2">
        <text>L-lysyl-L-alanine(out) = L-lysyl-L-alanine(in)</text>
        <dbReference type="Rhea" id="RHEA:79399"/>
        <dbReference type="ChEBI" id="CHEBI:229954"/>
    </reaction>
</comment>
<evidence type="ECO:0000313" key="22">
    <source>
        <dbReference type="Proteomes" id="UP000007148"/>
    </source>
</evidence>
<evidence type="ECO:0000256" key="5">
    <source>
        <dbReference type="ARBA" id="ARBA00044884"/>
    </source>
</evidence>
<evidence type="ECO:0000256" key="10">
    <source>
        <dbReference type="ARBA" id="ARBA00044900"/>
    </source>
</evidence>
<evidence type="ECO:0000256" key="1">
    <source>
        <dbReference type="ARBA" id="ARBA00004141"/>
    </source>
</evidence>
<accession>G4TCT7</accession>
<evidence type="ECO:0000256" key="16">
    <source>
        <dbReference type="ARBA" id="ARBA00045018"/>
    </source>
</evidence>
<reference evidence="21" key="1">
    <citation type="journal article" date="2011" name="PLoS Pathog.">
        <title>Endophytic Life Strategies Decoded by Genome and Transcriptome Analyses of the Mutualistic Root Symbiont Piriformospora indica.</title>
        <authorList>
            <person name="Zuccaro A."/>
            <person name="Lahrmann U."/>
            <person name="Guldener U."/>
            <person name="Langen G."/>
            <person name="Pfiffi S."/>
            <person name="Biedenkopf D."/>
            <person name="Wong P."/>
            <person name="Samans B."/>
            <person name="Grimm C."/>
            <person name="Basiewicz M."/>
            <person name="Murat C."/>
            <person name="Martin F."/>
            <person name="Kogel K.H."/>
        </authorList>
    </citation>
    <scope>NUCLEOTIDE SEQUENCE [LARGE SCALE GENOMIC DNA]</scope>
    <source>
        <strain evidence="21">DSM 11827</strain>
    </source>
</reference>
<comment type="catalytic activity">
    <reaction evidence="8">
        <text>L-aspartyl-L-lysine(out) = L-aspartyl-L-lysine(in)</text>
        <dbReference type="Rhea" id="RHEA:79411"/>
        <dbReference type="ChEBI" id="CHEBI:229953"/>
    </reaction>
</comment>
<dbReference type="AlphaFoldDB" id="G4TCT7"/>
<dbReference type="EMBL" id="CAFZ01000047">
    <property type="protein sequence ID" value="CCA69115.1"/>
    <property type="molecule type" value="Genomic_DNA"/>
</dbReference>
<evidence type="ECO:0000256" key="9">
    <source>
        <dbReference type="ARBA" id="ARBA00044899"/>
    </source>
</evidence>
<evidence type="ECO:0000256" key="4">
    <source>
        <dbReference type="ARBA" id="ARBA00044881"/>
    </source>
</evidence>
<comment type="catalytic activity">
    <reaction evidence="11">
        <text>L-arginyl-glycine(out) = L-arginyl-glycine(in)</text>
        <dbReference type="Rhea" id="RHEA:79391"/>
        <dbReference type="ChEBI" id="CHEBI:229955"/>
    </reaction>
</comment>
<dbReference type="GO" id="GO:0022857">
    <property type="term" value="F:transmembrane transporter activity"/>
    <property type="evidence" value="ECO:0007669"/>
    <property type="project" value="InterPro"/>
</dbReference>
<evidence type="ECO:0000256" key="14">
    <source>
        <dbReference type="ARBA" id="ARBA00044924"/>
    </source>
</evidence>
<evidence type="ECO:0000256" key="8">
    <source>
        <dbReference type="ARBA" id="ARBA00044898"/>
    </source>
</evidence>
<dbReference type="OMA" id="IWAPFTH"/>
<dbReference type="SUPFAM" id="SSF103473">
    <property type="entry name" value="MFS general substrate transporter"/>
    <property type="match status" value="1"/>
</dbReference>
<feature type="transmembrane region" description="Helical" evidence="20">
    <location>
        <begin position="144"/>
        <end position="162"/>
    </location>
</feature>
<feature type="transmembrane region" description="Helical" evidence="20">
    <location>
        <begin position="387"/>
        <end position="409"/>
    </location>
</feature>
<dbReference type="Gene3D" id="1.20.1250.20">
    <property type="entry name" value="MFS general substrate transporter like domains"/>
    <property type="match status" value="1"/>
</dbReference>
<gene>
    <name evidence="21" type="ORF">PIIN_03015</name>
</gene>
<keyword evidence="20" id="KW-0472">Membrane</keyword>
<dbReference type="InterPro" id="IPR011701">
    <property type="entry name" value="MFS"/>
</dbReference>
<keyword evidence="22" id="KW-1185">Reference proteome</keyword>
<comment type="catalytic activity">
    <reaction evidence="4">
        <text>L-alpha-aminoacyl-L-arginine(out) = L-alpha-aminoacyl-L-arginine(in)</text>
        <dbReference type="Rhea" id="RHEA:79367"/>
        <dbReference type="ChEBI" id="CHEBI:229968"/>
    </reaction>
</comment>
<evidence type="ECO:0000256" key="17">
    <source>
        <dbReference type="ARBA" id="ARBA00045709"/>
    </source>
</evidence>
<feature type="transmembrane region" description="Helical" evidence="20">
    <location>
        <begin position="210"/>
        <end position="232"/>
    </location>
</feature>
<feature type="region of interest" description="Disordered" evidence="19">
    <location>
        <begin position="495"/>
        <end position="565"/>
    </location>
</feature>
<evidence type="ECO:0000256" key="6">
    <source>
        <dbReference type="ARBA" id="ARBA00044891"/>
    </source>
</evidence>
<feature type="transmembrane region" description="Helical" evidence="20">
    <location>
        <begin position="119"/>
        <end position="137"/>
    </location>
</feature>
<dbReference type="HOGENOM" id="CLU_020376_0_0_1"/>
<dbReference type="STRING" id="1109443.G4TCT7"/>
<comment type="catalytic activity">
    <reaction evidence="10">
        <text>L-lysyl-L-lysine(out) = L-lysyl-L-lysine(in)</text>
        <dbReference type="Rhea" id="RHEA:79403"/>
        <dbReference type="ChEBI" id="CHEBI:229956"/>
    </reaction>
</comment>
<proteinExistence type="predicted"/>
<comment type="catalytic activity">
    <reaction evidence="3">
        <text>L-histidyl-glycine(out) = L-histidyl-glycine(in)</text>
        <dbReference type="Rhea" id="RHEA:79395"/>
        <dbReference type="ChEBI" id="CHEBI:229957"/>
    </reaction>
</comment>
<evidence type="ECO:0000256" key="12">
    <source>
        <dbReference type="ARBA" id="ARBA00044912"/>
    </source>
</evidence>
<comment type="function">
    <text evidence="17">Lysosomal dipeptide uniporter that selectively exports lysine, arginine or histidine-containing dipeptides with a net positive charge from the lysosome lumen into the cytosol. Could play a role in a specific type of protein O-glycosylation indirectly regulating macrophages migration and tissue invasion. Also essential for liver homeostasis.</text>
</comment>
<comment type="catalytic activity">
    <reaction evidence="13">
        <text>L-alanyl-L-lysine(out) = L-alanyl-L-lysine(in)</text>
        <dbReference type="Rhea" id="RHEA:79415"/>
        <dbReference type="ChEBI" id="CHEBI:192470"/>
    </reaction>
</comment>
<dbReference type="PANTHER" id="PTHR23512">
    <property type="entry name" value="MAJOR FACILITATOR SUPERFAMILY DOMAIN-CONTAINING PROTEIN 1"/>
    <property type="match status" value="1"/>
</dbReference>